<evidence type="ECO:0008006" key="3">
    <source>
        <dbReference type="Google" id="ProtNLM"/>
    </source>
</evidence>
<dbReference type="EMBL" id="JAOYOD010000001">
    <property type="protein sequence ID" value="MCV9385568.1"/>
    <property type="molecule type" value="Genomic_DNA"/>
</dbReference>
<name>A0ABT3CPU6_9BACT</name>
<proteinExistence type="predicted"/>
<comment type="caution">
    <text evidence="1">The sequence shown here is derived from an EMBL/GenBank/DDBJ whole genome shotgun (WGS) entry which is preliminary data.</text>
</comment>
<dbReference type="PROSITE" id="PS51257">
    <property type="entry name" value="PROKAR_LIPOPROTEIN"/>
    <property type="match status" value="1"/>
</dbReference>
<gene>
    <name evidence="1" type="ORF">N7U62_02785</name>
</gene>
<protein>
    <recommendedName>
        <fullName evidence="3">DUF1735 domain-containing protein</fullName>
    </recommendedName>
</protein>
<evidence type="ECO:0000313" key="1">
    <source>
        <dbReference type="EMBL" id="MCV9385568.1"/>
    </source>
</evidence>
<evidence type="ECO:0000313" key="2">
    <source>
        <dbReference type="Proteomes" id="UP001300692"/>
    </source>
</evidence>
<keyword evidence="2" id="KW-1185">Reference proteome</keyword>
<reference evidence="1 2" key="1">
    <citation type="submission" date="2022-10" db="EMBL/GenBank/DDBJ databases">
        <title>Comparative genomics and taxonomic characterization of three novel marine species of genus Reichenbachiella exhibiting antioxidant and polysaccharide degradation activities.</title>
        <authorList>
            <person name="Muhammad N."/>
            <person name="Lee Y.-J."/>
            <person name="Ko J."/>
            <person name="Kim S.-G."/>
        </authorList>
    </citation>
    <scope>NUCLEOTIDE SEQUENCE [LARGE SCALE GENOMIC DNA]</scope>
    <source>
        <strain evidence="1 2">ABR2-5</strain>
    </source>
</reference>
<dbReference type="Proteomes" id="UP001300692">
    <property type="component" value="Unassembled WGS sequence"/>
</dbReference>
<accession>A0ABT3CPU6</accession>
<organism evidence="1 2">
    <name type="scientific">Reichenbachiella ulvae</name>
    <dbReference type="NCBI Taxonomy" id="2980104"/>
    <lineage>
        <taxon>Bacteria</taxon>
        <taxon>Pseudomonadati</taxon>
        <taxon>Bacteroidota</taxon>
        <taxon>Cytophagia</taxon>
        <taxon>Cytophagales</taxon>
        <taxon>Reichenbachiellaceae</taxon>
        <taxon>Reichenbachiella</taxon>
    </lineage>
</organism>
<dbReference type="RefSeq" id="WP_264136353.1">
    <property type="nucleotide sequence ID" value="NZ_JAOYOD010000001.1"/>
</dbReference>
<sequence>MKKLISLSYLIVYLFIIACDGGGDSMIDSSNPDAVSLSLKMEGATRYSGSPPAPSNELAAPVLYNYSKDFTVGAGGNAGIELYAFDYIISGVYLQVIGADSYWDIPVGSLNGTKVSPDHQSQSRALATKEDYALILPIPSKLSEGEFCVEYSVYDANGLVSNVVSLCIKVVEPGGKNSEFLIGEWSGLKYVQKQNGVIEESIIGETYANDFTLQAYCYDAYVDLEINESYTENYLHLNISKDGGLTLENERNITSLDYTNSTCDELVYVNNQRVDDAGGVWTFDAETNEFVMALEVTYYYEGVESLDNQAIRGEMIVEDGVLIFTQYSILDRESYYSIHFKKK</sequence>